<dbReference type="EMBL" id="RKLY01000018">
    <property type="protein sequence ID" value="TGD22842.1"/>
    <property type="molecule type" value="Genomic_DNA"/>
</dbReference>
<evidence type="ECO:0000313" key="4">
    <source>
        <dbReference type="Proteomes" id="UP000298021"/>
    </source>
</evidence>
<proteinExistence type="predicted"/>
<keyword evidence="1" id="KW-0175">Coiled coil</keyword>
<protein>
    <recommendedName>
        <fullName evidence="2">Protein CR006 P-loop domain-containing protein</fullName>
    </recommendedName>
</protein>
<dbReference type="InterPro" id="IPR027417">
    <property type="entry name" value="P-loop_NTPase"/>
</dbReference>
<dbReference type="SUPFAM" id="SSF52540">
    <property type="entry name" value="P-loop containing nucleoside triphosphate hydrolases"/>
    <property type="match status" value="1"/>
</dbReference>
<dbReference type="AlphaFoldDB" id="A0A4Z0JLV5"/>
<dbReference type="Proteomes" id="UP000298021">
    <property type="component" value="Unassembled WGS sequence"/>
</dbReference>
<comment type="caution">
    <text evidence="3">The sequence shown here is derived from an EMBL/GenBank/DDBJ whole genome shotgun (WGS) entry which is preliminary data.</text>
</comment>
<evidence type="ECO:0000313" key="3">
    <source>
        <dbReference type="EMBL" id="TGD22842.1"/>
    </source>
</evidence>
<feature type="coiled-coil region" evidence="1">
    <location>
        <begin position="139"/>
        <end position="169"/>
    </location>
</feature>
<dbReference type="Pfam" id="PF13166">
    <property type="entry name" value="AAA_13"/>
    <property type="match status" value="1"/>
</dbReference>
<evidence type="ECO:0000256" key="1">
    <source>
        <dbReference type="SAM" id="Coils"/>
    </source>
</evidence>
<feature type="domain" description="Protein CR006 P-loop" evidence="2">
    <location>
        <begin position="35"/>
        <end position="771"/>
    </location>
</feature>
<dbReference type="Gene3D" id="3.40.50.300">
    <property type="entry name" value="P-loop containing nucleotide triphosphate hydrolases"/>
    <property type="match status" value="2"/>
</dbReference>
<gene>
    <name evidence="3" type="ORF">EGT49_07930</name>
</gene>
<name>A0A4Z0JLV5_9LACO</name>
<dbReference type="OrthoDB" id="9795565at2"/>
<organism evidence="3 4">
    <name type="scientific">Companilactobacillus suantsaicola</name>
    <dbReference type="NCBI Taxonomy" id="2487723"/>
    <lineage>
        <taxon>Bacteria</taxon>
        <taxon>Bacillati</taxon>
        <taxon>Bacillota</taxon>
        <taxon>Bacilli</taxon>
        <taxon>Lactobacillales</taxon>
        <taxon>Lactobacillaceae</taxon>
        <taxon>Companilactobacillus</taxon>
    </lineage>
</organism>
<evidence type="ECO:0000259" key="2">
    <source>
        <dbReference type="Pfam" id="PF13166"/>
    </source>
</evidence>
<keyword evidence="4" id="KW-1185">Reference proteome</keyword>
<sequence length="830" mass="96872">MEGIMLWNQIRINAPYLNDEDLKIDFESKNKKGNKKLNAILIFGRNGTGKTTISSAVNNTINSWKNIDSKENLKENAENEIMLNTASFYEKRDDEISCLGKLDSDEYEHFYVYNRFFIENQVNFSTNDELQAIVRLKNQIDLQKQYDDLKEKSVEIRNEKENVEKYIERLDEGSSIDSPDFHYRKIKKELKKVGKWSEISGRIDGDKINKKVTKRNIDLIRNVKIVSTDNVKQLQNQLNKLISSIKSMRNSSSLDNYNVQCNPNSEEKIIKILSEKPPIVNSDEYKNRISNTIDSRSITPKQRLEVFSNNNVTYCPMCLRDISEDEKNEIISIVKSVLNDIQMEDYLKKVDSIVIKSLNNIPIESKIFEEFHTEALNLNLKINTYNDSVEKIKEIFRVKKANPYKDIDVNQINLDSKFEEINKDEIDLHEKIFEYNKKFDMLIDLQKEAHQINDKIAAIELKEEFKEWDQAKENYSSTKNKLQSIERSEDENKIDLLKVENKINGQEIALKDINKMLASVFMDPNRISLQEGKNCYKVLSRGKPIGLKSLSTGESNAIRLCYFFSTINKNLSISDEYTKKSLIILDDPVSSFDFENKIGILSLINDKVKDILFGNEDSKVLLMTHDFEIFSHLDKIMNNISTYKKNLIKWNESLDRKERKRISNGQIYYSKYLLDNGNLEEITKKSSNDYENELNAIYSYANDEDKNLDAVIGNRMRRVVEGFSSFCYCLSSREIFTDPQILNLLGDERLEKFYSSFDSRLVLDNESHFVNKVQSITDSSWMKFIGHEELVKTAKLVILFMYKINPTHLEKNINEFDENKVNSWINLINY</sequence>
<dbReference type="InterPro" id="IPR026866">
    <property type="entry name" value="CR006_AAA"/>
</dbReference>
<reference evidence="3 4" key="1">
    <citation type="submission" date="2018-10" db="EMBL/GenBank/DDBJ databases">
        <title>Lactobacillus sp. R7 and Lactobacillus sp. R19 isolated from fermented mustard green product of Taiwan.</title>
        <authorList>
            <person name="Lin S.-T."/>
        </authorList>
    </citation>
    <scope>NUCLEOTIDE SEQUENCE [LARGE SCALE GENOMIC DNA]</scope>
    <source>
        <strain evidence="3 4">BCRC 81127</strain>
    </source>
</reference>
<accession>A0A4Z0JLV5</accession>